<evidence type="ECO:0000256" key="2">
    <source>
        <dbReference type="ARBA" id="ARBA00022737"/>
    </source>
</evidence>
<dbReference type="InterPro" id="IPR045078">
    <property type="entry name" value="TST/MPST-like"/>
</dbReference>
<dbReference type="AlphaFoldDB" id="A0A975M3I9"/>
<dbReference type="EMBL" id="CP076022">
    <property type="protein sequence ID" value="QWC09240.1"/>
    <property type="molecule type" value="Genomic_DNA"/>
</dbReference>
<accession>A0A975M3I9</accession>
<proteinExistence type="predicted"/>
<dbReference type="CDD" id="cd01449">
    <property type="entry name" value="TST_Repeat_2"/>
    <property type="match status" value="1"/>
</dbReference>
<dbReference type="CDD" id="cd01448">
    <property type="entry name" value="TST_Repeat_1"/>
    <property type="match status" value="1"/>
</dbReference>
<dbReference type="PROSITE" id="PS50206">
    <property type="entry name" value="RHODANESE_3"/>
    <property type="match status" value="2"/>
</dbReference>
<dbReference type="KEGG" id="ajg:KKR91_12115"/>
<evidence type="ECO:0000313" key="5">
    <source>
        <dbReference type="EMBL" id="QWC09240.1"/>
    </source>
</evidence>
<dbReference type="SMART" id="SM00450">
    <property type="entry name" value="RHOD"/>
    <property type="match status" value="2"/>
</dbReference>
<dbReference type="Pfam" id="PF00581">
    <property type="entry name" value="Rhodanese"/>
    <property type="match status" value="2"/>
</dbReference>
<evidence type="ECO:0000259" key="4">
    <source>
        <dbReference type="PROSITE" id="PS50206"/>
    </source>
</evidence>
<feature type="compositionally biased region" description="Polar residues" evidence="3">
    <location>
        <begin position="266"/>
        <end position="279"/>
    </location>
</feature>
<organism evidence="5 6">
    <name type="scientific">Arthrobacter jiangjiafuii</name>
    <dbReference type="NCBI Taxonomy" id="2817475"/>
    <lineage>
        <taxon>Bacteria</taxon>
        <taxon>Bacillati</taxon>
        <taxon>Actinomycetota</taxon>
        <taxon>Actinomycetes</taxon>
        <taxon>Micrococcales</taxon>
        <taxon>Micrococcaceae</taxon>
        <taxon>Arthrobacter</taxon>
    </lineage>
</organism>
<feature type="region of interest" description="Disordered" evidence="3">
    <location>
        <begin position="266"/>
        <end position="290"/>
    </location>
</feature>
<gene>
    <name evidence="5" type="ORF">KKR91_12115</name>
</gene>
<keyword evidence="1" id="KW-0808">Transferase</keyword>
<dbReference type="PANTHER" id="PTHR11364:SF27">
    <property type="entry name" value="SULFURTRANSFERASE"/>
    <property type="match status" value="1"/>
</dbReference>
<evidence type="ECO:0000313" key="6">
    <source>
        <dbReference type="Proteomes" id="UP000676885"/>
    </source>
</evidence>
<dbReference type="PROSITE" id="PS00380">
    <property type="entry name" value="RHODANESE_1"/>
    <property type="match status" value="1"/>
</dbReference>
<evidence type="ECO:0000256" key="1">
    <source>
        <dbReference type="ARBA" id="ARBA00022679"/>
    </source>
</evidence>
<feature type="domain" description="Rhodanese" evidence="4">
    <location>
        <begin position="164"/>
        <end position="275"/>
    </location>
</feature>
<protein>
    <submittedName>
        <fullName evidence="5">Sulfurtransferase</fullName>
    </submittedName>
</protein>
<reference evidence="5 6" key="1">
    <citation type="submission" date="2021-05" db="EMBL/GenBank/DDBJ databases">
        <title>Novel species in genus Arthrobacter.</title>
        <authorList>
            <person name="Zhang G."/>
        </authorList>
    </citation>
    <scope>NUCLEOTIDE SEQUENCE [LARGE SCALE GENOMIC DNA]</scope>
    <source>
        <strain evidence="6">zg-ZUI227</strain>
    </source>
</reference>
<dbReference type="InterPro" id="IPR001307">
    <property type="entry name" value="Thiosulphate_STrfase_CS"/>
</dbReference>
<dbReference type="InterPro" id="IPR036873">
    <property type="entry name" value="Rhodanese-like_dom_sf"/>
</dbReference>
<dbReference type="SUPFAM" id="SSF52821">
    <property type="entry name" value="Rhodanese/Cell cycle control phosphatase"/>
    <property type="match status" value="2"/>
</dbReference>
<sequence>MNGPVIDVPGLQELLAAGGPVVLLDVRWALGSTDGFKQYQRGHIPGAVYVDLEKELAAPAGNGTAGRHPLPDPREFERTARSWGISAGDTVVVYDAVSGTSAARAWWLLRHAGMESVYLLDGGVVAWHRAGLALEGGSVVPRPGDVELTWDRMPILEMWDVPAQLAAGRLLDARAKERYRGDREPVDPIPGHIPGAVNAPATENLSAEGTFRSPGELRAAFGALGVRSGAPVAVYCGSGITAAHEVVALELAGYKAALYPGSWSQWSSTKGSPVATGQQPGEWPGTGQRR</sequence>
<dbReference type="InterPro" id="IPR001763">
    <property type="entry name" value="Rhodanese-like_dom"/>
</dbReference>
<dbReference type="PANTHER" id="PTHR11364">
    <property type="entry name" value="THIOSULFATE SULFERTANSFERASE"/>
    <property type="match status" value="1"/>
</dbReference>
<name>A0A975M3I9_9MICC</name>
<feature type="domain" description="Rhodanese" evidence="4">
    <location>
        <begin position="17"/>
        <end position="136"/>
    </location>
</feature>
<dbReference type="RefSeq" id="WP_210231293.1">
    <property type="nucleotide sequence ID" value="NZ_CP076022.1"/>
</dbReference>
<dbReference type="Gene3D" id="3.40.250.10">
    <property type="entry name" value="Rhodanese-like domain"/>
    <property type="match status" value="2"/>
</dbReference>
<dbReference type="GO" id="GO:0004792">
    <property type="term" value="F:thiosulfate-cyanide sulfurtransferase activity"/>
    <property type="evidence" value="ECO:0007669"/>
    <property type="project" value="InterPro"/>
</dbReference>
<keyword evidence="2" id="KW-0677">Repeat</keyword>
<keyword evidence="6" id="KW-1185">Reference proteome</keyword>
<dbReference type="Proteomes" id="UP000676885">
    <property type="component" value="Chromosome"/>
</dbReference>
<evidence type="ECO:0000256" key="3">
    <source>
        <dbReference type="SAM" id="MobiDB-lite"/>
    </source>
</evidence>